<comment type="caution">
    <text evidence="10">The sequence shown here is derived from an EMBL/GenBank/DDBJ whole genome shotgun (WGS) entry which is preliminary data.</text>
</comment>
<dbReference type="EMBL" id="BRYB01002769">
    <property type="protein sequence ID" value="GMI25133.1"/>
    <property type="molecule type" value="Genomic_DNA"/>
</dbReference>
<feature type="binding site" evidence="6">
    <location>
        <begin position="179"/>
        <end position="186"/>
    </location>
    <ligand>
        <name>ATP</name>
        <dbReference type="ChEBI" id="CHEBI:30616"/>
    </ligand>
</feature>
<evidence type="ECO:0000256" key="7">
    <source>
        <dbReference type="RuleBase" id="RU000394"/>
    </source>
</evidence>
<keyword evidence="5 6" id="KW-0505">Motor protein</keyword>
<dbReference type="InterPro" id="IPR038192">
    <property type="entry name" value="CSTF_C_sf"/>
</dbReference>
<dbReference type="PANTHER" id="PTHR47968:SF36">
    <property type="entry name" value="KINESIN HEAVY CHAIN ISOFORM X1"/>
    <property type="match status" value="1"/>
</dbReference>
<evidence type="ECO:0000256" key="1">
    <source>
        <dbReference type="ARBA" id="ARBA00022701"/>
    </source>
</evidence>
<feature type="region of interest" description="Disordered" evidence="8">
    <location>
        <begin position="747"/>
        <end position="809"/>
    </location>
</feature>
<accession>A0ABQ6MF66</accession>
<feature type="compositionally biased region" description="Polar residues" evidence="8">
    <location>
        <begin position="783"/>
        <end position="793"/>
    </location>
</feature>
<dbReference type="PANTHER" id="PTHR47968">
    <property type="entry name" value="CENTROMERE PROTEIN E"/>
    <property type="match status" value="1"/>
</dbReference>
<comment type="similarity">
    <text evidence="6 7">Belongs to the TRAFAC class myosin-kinesin ATPase superfamily. Kinesin family.</text>
</comment>
<feature type="domain" description="Kinesin motor" evidence="9">
    <location>
        <begin position="88"/>
        <end position="435"/>
    </location>
</feature>
<organism evidence="10 11">
    <name type="scientific">Tetraparma gracilis</name>
    <dbReference type="NCBI Taxonomy" id="2962635"/>
    <lineage>
        <taxon>Eukaryota</taxon>
        <taxon>Sar</taxon>
        <taxon>Stramenopiles</taxon>
        <taxon>Ochrophyta</taxon>
        <taxon>Bolidophyceae</taxon>
        <taxon>Parmales</taxon>
        <taxon>Triparmaceae</taxon>
        <taxon>Tetraparma</taxon>
    </lineage>
</organism>
<dbReference type="InterPro" id="IPR027417">
    <property type="entry name" value="P-loop_NTPase"/>
</dbReference>
<dbReference type="Gene3D" id="1.10.20.70">
    <property type="entry name" value="Transcription termination and cleavage factor, C-terminal domain"/>
    <property type="match status" value="1"/>
</dbReference>
<dbReference type="PROSITE" id="PS00411">
    <property type="entry name" value="KINESIN_MOTOR_1"/>
    <property type="match status" value="1"/>
</dbReference>
<evidence type="ECO:0000256" key="8">
    <source>
        <dbReference type="SAM" id="MobiDB-lite"/>
    </source>
</evidence>
<proteinExistence type="inferred from homology"/>
<evidence type="ECO:0000256" key="2">
    <source>
        <dbReference type="ARBA" id="ARBA00022741"/>
    </source>
</evidence>
<dbReference type="InterPro" id="IPR001752">
    <property type="entry name" value="Kinesin_motor_dom"/>
</dbReference>
<feature type="region of interest" description="Disordered" evidence="8">
    <location>
        <begin position="39"/>
        <end position="73"/>
    </location>
</feature>
<dbReference type="CDD" id="cd00106">
    <property type="entry name" value="KISc"/>
    <property type="match status" value="1"/>
</dbReference>
<dbReference type="Pfam" id="PF00225">
    <property type="entry name" value="Kinesin"/>
    <property type="match status" value="1"/>
</dbReference>
<evidence type="ECO:0000313" key="10">
    <source>
        <dbReference type="EMBL" id="GMI25133.1"/>
    </source>
</evidence>
<dbReference type="SUPFAM" id="SSF52540">
    <property type="entry name" value="P-loop containing nucleoside triphosphate hydrolases"/>
    <property type="match status" value="1"/>
</dbReference>
<sequence length="898" mass="97376">MWPVDESSVSVTSYPSTSMMSQSSAANQKAWSSILHQHPSSVPRMTSNAQVSSPTASSITNMSARSSLRQYPTSSFSMNRSRVDAASRVKVSVRVRPPFSDEIQAADNFYLTVNVPEAKIEGKFGNVILGRPNSDKQRSFVFDHTFSPATSQAEIYSVIAEPIVSDVLRGVNGTIFAYGQTGTGKTYTMGILEAIASDDRSDASSKQGLVPRALTQIFEHEPEAGFAMEVTMSFIQIYCETIQDLLAPDGDGGAADASSVASSNLQIREDPRKGFYVQGLSEYKIGTYKEAESLINLGLENRAMAPTLMNTTSSRSHTVLTVKVAYSGGTRTRTGKLLLVDLAGSERIRRTTSSGVRLSEARSINASLSALGNVITALAVGNKHVPFRDSKLTRLLQDSIGGTSSTALIATVGPAPVNEAESLSTMTFAERCMQIKSTRYVNEVTDWEDECAKLQVQLAETDQVYVQKMAGESEKYEAIIHKLAAELRNTRSNSVASDVSGVSGLSSANVESGVAGGAGRRGRRSSFDVGAAFATNSVVKSLVDKEGFGTDNSEAVLAGLNLVYKMLCQCADESTTAVFKYNTWLGLQNQQLEDKIREEEENEMLRNVDKERMGKEDILDEKMKASLGPHLKQLGKTESRERVTARFVGEGVDMKPHFMGGKEEVTVHPELTEFESTAAVIDYCDELLMTIRKNGEKLELGLWEKAEQFFAVKEDLAEDMVERRQREEEVVNWSFVLNVVKQVVKEGGGDLDSTPARNNKTAGRGSADVSGLGMQGVGDDSVVDTSGLTTPRSGSGGAGRAPVDMSPDRVKKLLPSQKVANALIDRVKKMTEEDIAKLPPSAQQNVYQLREEFGLGPVVKKPSIAMNTPSFRVSPIARAQGGGEEEESDSDDENFSRV</sequence>
<evidence type="ECO:0000313" key="11">
    <source>
        <dbReference type="Proteomes" id="UP001165060"/>
    </source>
</evidence>
<evidence type="ECO:0000256" key="3">
    <source>
        <dbReference type="ARBA" id="ARBA00022840"/>
    </source>
</evidence>
<dbReference type="InterPro" id="IPR027640">
    <property type="entry name" value="Kinesin-like_fam"/>
</dbReference>
<evidence type="ECO:0000256" key="4">
    <source>
        <dbReference type="ARBA" id="ARBA00023054"/>
    </source>
</evidence>
<dbReference type="PRINTS" id="PR00380">
    <property type="entry name" value="KINESINHEAVY"/>
</dbReference>
<gene>
    <name evidence="10" type="ORF">TeGR_g11003</name>
</gene>
<protein>
    <recommendedName>
        <fullName evidence="7">Kinesin-like protein</fullName>
    </recommendedName>
</protein>
<keyword evidence="4" id="KW-0175">Coiled coil</keyword>
<keyword evidence="2 6" id="KW-0547">Nucleotide-binding</keyword>
<dbReference type="Proteomes" id="UP001165060">
    <property type="component" value="Unassembled WGS sequence"/>
</dbReference>
<reference evidence="10 11" key="1">
    <citation type="journal article" date="2023" name="Commun. Biol.">
        <title>Genome analysis of Parmales, the sister group of diatoms, reveals the evolutionary specialization of diatoms from phago-mixotrophs to photoautotrophs.</title>
        <authorList>
            <person name="Ban H."/>
            <person name="Sato S."/>
            <person name="Yoshikawa S."/>
            <person name="Yamada K."/>
            <person name="Nakamura Y."/>
            <person name="Ichinomiya M."/>
            <person name="Sato N."/>
            <person name="Blanc-Mathieu R."/>
            <person name="Endo H."/>
            <person name="Kuwata A."/>
            <person name="Ogata H."/>
        </authorList>
    </citation>
    <scope>NUCLEOTIDE SEQUENCE [LARGE SCALE GENOMIC DNA]</scope>
</reference>
<dbReference type="PROSITE" id="PS50067">
    <property type="entry name" value="KINESIN_MOTOR_2"/>
    <property type="match status" value="1"/>
</dbReference>
<keyword evidence="1 7" id="KW-0493">Microtubule</keyword>
<dbReference type="InterPro" id="IPR019821">
    <property type="entry name" value="Kinesin_motor_CS"/>
</dbReference>
<evidence type="ECO:0000259" key="9">
    <source>
        <dbReference type="PROSITE" id="PS50067"/>
    </source>
</evidence>
<dbReference type="InterPro" id="IPR036961">
    <property type="entry name" value="Kinesin_motor_dom_sf"/>
</dbReference>
<keyword evidence="11" id="KW-1185">Reference proteome</keyword>
<feature type="compositionally biased region" description="Acidic residues" evidence="8">
    <location>
        <begin position="883"/>
        <end position="898"/>
    </location>
</feature>
<evidence type="ECO:0000256" key="5">
    <source>
        <dbReference type="ARBA" id="ARBA00023175"/>
    </source>
</evidence>
<evidence type="ECO:0000256" key="6">
    <source>
        <dbReference type="PROSITE-ProRule" id="PRU00283"/>
    </source>
</evidence>
<keyword evidence="3 6" id="KW-0067">ATP-binding</keyword>
<name>A0ABQ6MF66_9STRA</name>
<dbReference type="SMART" id="SM00129">
    <property type="entry name" value="KISc"/>
    <property type="match status" value="1"/>
</dbReference>
<dbReference type="Gene3D" id="3.40.850.10">
    <property type="entry name" value="Kinesin motor domain"/>
    <property type="match status" value="1"/>
</dbReference>
<feature type="region of interest" description="Disordered" evidence="8">
    <location>
        <begin position="864"/>
        <end position="898"/>
    </location>
</feature>